<feature type="transmembrane region" description="Helical" evidence="1">
    <location>
        <begin position="96"/>
        <end position="116"/>
    </location>
</feature>
<reference evidence="2" key="1">
    <citation type="submission" date="2018-10" db="EMBL/GenBank/DDBJ databases">
        <title>Hidden diversity of soil giant viruses.</title>
        <authorList>
            <person name="Schulz F."/>
            <person name="Alteio L."/>
            <person name="Goudeau D."/>
            <person name="Ryan E.M."/>
            <person name="Malmstrom R.R."/>
            <person name="Blanchard J."/>
            <person name="Woyke T."/>
        </authorList>
    </citation>
    <scope>NUCLEOTIDE SEQUENCE</scope>
    <source>
        <strain evidence="2">HYV1</strain>
    </source>
</reference>
<proteinExistence type="predicted"/>
<gene>
    <name evidence="2" type="ORF">Hyperionvirus2_45</name>
</gene>
<keyword evidence="1" id="KW-0472">Membrane</keyword>
<name>A0A3G5A620_9VIRU</name>
<evidence type="ECO:0000256" key="1">
    <source>
        <dbReference type="SAM" id="Phobius"/>
    </source>
</evidence>
<accession>A0A3G5A620</accession>
<keyword evidence="1" id="KW-1133">Transmembrane helix</keyword>
<dbReference type="EMBL" id="MK072384">
    <property type="protein sequence ID" value="AYV82677.1"/>
    <property type="molecule type" value="Genomic_DNA"/>
</dbReference>
<evidence type="ECO:0000313" key="2">
    <source>
        <dbReference type="EMBL" id="AYV82677.1"/>
    </source>
</evidence>
<protein>
    <submittedName>
        <fullName evidence="2">Uncharacterized protein</fullName>
    </submittedName>
</protein>
<keyword evidence="1" id="KW-0812">Transmembrane</keyword>
<feature type="transmembrane region" description="Helical" evidence="1">
    <location>
        <begin position="9"/>
        <end position="33"/>
    </location>
</feature>
<sequence length="117" mass="13419">MLVQSKHLFWWFQAIIGILCIAIFSITGIALLICYGNRYCDDPAFPFGPNEERDANGHIIYCCQSNVSPWICLEDKITIKNCHTFNEWLKAFCGNLIVSATLSFILWSVYFCVPCIR</sequence>
<organism evidence="2">
    <name type="scientific">Hyperionvirus sp</name>
    <dbReference type="NCBI Taxonomy" id="2487770"/>
    <lineage>
        <taxon>Viruses</taxon>
        <taxon>Varidnaviria</taxon>
        <taxon>Bamfordvirae</taxon>
        <taxon>Nucleocytoviricota</taxon>
        <taxon>Megaviricetes</taxon>
        <taxon>Imitervirales</taxon>
        <taxon>Mimiviridae</taxon>
        <taxon>Klosneuvirinae</taxon>
    </lineage>
</organism>